<dbReference type="OrthoDB" id="6478546at2759"/>
<accession>A0A2G5VAZ2</accession>
<dbReference type="PANTHER" id="PTHR22744">
    <property type="entry name" value="HELIX LOOP HELIX PROTEIN 21-RELATED"/>
    <property type="match status" value="1"/>
</dbReference>
<dbReference type="Pfam" id="PF00651">
    <property type="entry name" value="BTB"/>
    <property type="match status" value="1"/>
</dbReference>
<reference evidence="3" key="1">
    <citation type="submission" date="2017-10" db="EMBL/GenBank/DDBJ databases">
        <title>Rapid genome shrinkage in a self-fertile nematode reveals novel sperm competition proteins.</title>
        <authorList>
            <person name="Yin D."/>
            <person name="Schwarz E.M."/>
            <person name="Thomas C.G."/>
            <person name="Felde R.L."/>
            <person name="Korf I.F."/>
            <person name="Cutter A.D."/>
            <person name="Schartner C.M."/>
            <person name="Ralston E.J."/>
            <person name="Meyer B.J."/>
            <person name="Haag E.S."/>
        </authorList>
    </citation>
    <scope>NUCLEOTIDE SEQUENCE [LARGE SCALE GENOMIC DNA]</scope>
    <source>
        <strain evidence="3">JU1422</strain>
    </source>
</reference>
<evidence type="ECO:0000313" key="2">
    <source>
        <dbReference type="EMBL" id="PIC48831.1"/>
    </source>
</evidence>
<proteinExistence type="predicted"/>
<feature type="domain" description="BTB" evidence="1">
    <location>
        <begin position="139"/>
        <end position="198"/>
    </location>
</feature>
<dbReference type="CDD" id="cd01165">
    <property type="entry name" value="BTB_POZ"/>
    <property type="match status" value="1"/>
</dbReference>
<dbReference type="PANTHER" id="PTHR22744:SF14">
    <property type="entry name" value="BTB DOMAIN-CONTAINING PROTEIN-RELATED"/>
    <property type="match status" value="1"/>
</dbReference>
<gene>
    <name evidence="2" type="primary">Cnig_chr_II.g7668</name>
    <name evidence="2" type="ORF">B9Z55_007668</name>
</gene>
<dbReference type="STRING" id="1611254.A0A2G5VAZ2"/>
<evidence type="ECO:0000259" key="1">
    <source>
        <dbReference type="PROSITE" id="PS50097"/>
    </source>
</evidence>
<comment type="caution">
    <text evidence="2">The sequence shown here is derived from an EMBL/GenBank/DDBJ whole genome shotgun (WGS) entry which is preliminary data.</text>
</comment>
<dbReference type="AlphaFoldDB" id="A0A2G5VAZ2"/>
<dbReference type="PROSITE" id="PS50097">
    <property type="entry name" value="BTB"/>
    <property type="match status" value="1"/>
</dbReference>
<evidence type="ECO:0000313" key="3">
    <source>
        <dbReference type="Proteomes" id="UP000230233"/>
    </source>
</evidence>
<name>A0A2G5VAZ2_9PELO</name>
<dbReference type="EMBL" id="PDUG01000002">
    <property type="protein sequence ID" value="PIC48831.1"/>
    <property type="molecule type" value="Genomic_DNA"/>
</dbReference>
<protein>
    <recommendedName>
        <fullName evidence="1">BTB domain-containing protein</fullName>
    </recommendedName>
</protein>
<sequence length="297" mass="33865">MTQPAIVYQSKGPYTDNPSVLDVSDTNGIKCTWSIDAAASLTWKFDWGELYQRGVERLTGYIAVTSKMGDTNNVHQSLRIEADLTETVQTITKTFEGKSRVIALLGVSKIRSFEYSLTPHYAPLEKVSYDALFAPSDMNDTVLVIEGKKIYVNKAFLSYQSDFFKALFSKNFKEGSLSEIEIKDVSYEDFGLLCSSFYPNPQFPNDQTVEKLLMMARRFLLPSVIAIVEYHLLHNSKIGAERMIWLADEYGMSKLLEKCIREMDSLEKAKKWQKSGEFEKLSDKTRSLILGRIIKFM</sequence>
<dbReference type="InterPro" id="IPR000210">
    <property type="entry name" value="BTB/POZ_dom"/>
</dbReference>
<dbReference type="SMART" id="SM00225">
    <property type="entry name" value="BTB"/>
    <property type="match status" value="1"/>
</dbReference>
<dbReference type="InterPro" id="IPR011333">
    <property type="entry name" value="SKP1/BTB/POZ_sf"/>
</dbReference>
<dbReference type="Gene3D" id="3.30.710.10">
    <property type="entry name" value="Potassium Channel Kv1.1, Chain A"/>
    <property type="match status" value="1"/>
</dbReference>
<dbReference type="SUPFAM" id="SSF54695">
    <property type="entry name" value="POZ domain"/>
    <property type="match status" value="1"/>
</dbReference>
<dbReference type="Proteomes" id="UP000230233">
    <property type="component" value="Chromosome II"/>
</dbReference>
<organism evidence="2 3">
    <name type="scientific">Caenorhabditis nigoni</name>
    <dbReference type="NCBI Taxonomy" id="1611254"/>
    <lineage>
        <taxon>Eukaryota</taxon>
        <taxon>Metazoa</taxon>
        <taxon>Ecdysozoa</taxon>
        <taxon>Nematoda</taxon>
        <taxon>Chromadorea</taxon>
        <taxon>Rhabditida</taxon>
        <taxon>Rhabditina</taxon>
        <taxon>Rhabditomorpha</taxon>
        <taxon>Rhabditoidea</taxon>
        <taxon>Rhabditidae</taxon>
        <taxon>Peloderinae</taxon>
        <taxon>Caenorhabditis</taxon>
    </lineage>
</organism>
<keyword evidence="3" id="KW-1185">Reference proteome</keyword>